<organism evidence="2 3">
    <name type="scientific">Mucuna pruriens</name>
    <name type="common">Velvet bean</name>
    <name type="synonym">Dolichos pruriens</name>
    <dbReference type="NCBI Taxonomy" id="157652"/>
    <lineage>
        <taxon>Eukaryota</taxon>
        <taxon>Viridiplantae</taxon>
        <taxon>Streptophyta</taxon>
        <taxon>Embryophyta</taxon>
        <taxon>Tracheophyta</taxon>
        <taxon>Spermatophyta</taxon>
        <taxon>Magnoliopsida</taxon>
        <taxon>eudicotyledons</taxon>
        <taxon>Gunneridae</taxon>
        <taxon>Pentapetalae</taxon>
        <taxon>rosids</taxon>
        <taxon>fabids</taxon>
        <taxon>Fabales</taxon>
        <taxon>Fabaceae</taxon>
        <taxon>Papilionoideae</taxon>
        <taxon>50 kb inversion clade</taxon>
        <taxon>NPAAA clade</taxon>
        <taxon>indigoferoid/millettioid clade</taxon>
        <taxon>Phaseoleae</taxon>
        <taxon>Mucuna</taxon>
    </lineage>
</organism>
<dbReference type="Proteomes" id="UP000257109">
    <property type="component" value="Unassembled WGS sequence"/>
</dbReference>
<comment type="caution">
    <text evidence="2">The sequence shown here is derived from an EMBL/GenBank/DDBJ whole genome shotgun (WGS) entry which is preliminary data.</text>
</comment>
<evidence type="ECO:0000313" key="2">
    <source>
        <dbReference type="EMBL" id="RDX93980.1"/>
    </source>
</evidence>
<feature type="non-terminal residue" evidence="2">
    <location>
        <position position="1"/>
    </location>
</feature>
<accession>A0A371GTW1</accession>
<sequence>MGWVSLAPLFNSGLFTSYITSYKGFKSRFVKIKVAKARCFCIDPRPRPLYLRESPKFKGLVRSMLKKQGVDMAELIRKARLTNEARSTVRKASDADTTTVEPRGSLP</sequence>
<keyword evidence="3" id="KW-1185">Reference proteome</keyword>
<dbReference type="EMBL" id="QJKJ01004479">
    <property type="protein sequence ID" value="RDX93980.1"/>
    <property type="molecule type" value="Genomic_DNA"/>
</dbReference>
<dbReference type="AlphaFoldDB" id="A0A371GTW1"/>
<proteinExistence type="predicted"/>
<reference evidence="2" key="1">
    <citation type="submission" date="2018-05" db="EMBL/GenBank/DDBJ databases">
        <title>Draft genome of Mucuna pruriens seed.</title>
        <authorList>
            <person name="Nnadi N.E."/>
            <person name="Vos R."/>
            <person name="Hasami M.H."/>
            <person name="Devisetty U.K."/>
            <person name="Aguiy J.C."/>
        </authorList>
    </citation>
    <scope>NUCLEOTIDE SEQUENCE [LARGE SCALE GENOMIC DNA]</scope>
    <source>
        <strain evidence="2">JCA_2017</strain>
    </source>
</reference>
<protein>
    <submittedName>
        <fullName evidence="2">Uncharacterized protein</fullName>
    </submittedName>
</protein>
<dbReference type="OrthoDB" id="1436751at2759"/>
<gene>
    <name evidence="2" type="ORF">CR513_23685</name>
</gene>
<evidence type="ECO:0000313" key="3">
    <source>
        <dbReference type="Proteomes" id="UP000257109"/>
    </source>
</evidence>
<evidence type="ECO:0000256" key="1">
    <source>
        <dbReference type="SAM" id="MobiDB-lite"/>
    </source>
</evidence>
<name>A0A371GTW1_MUCPR</name>
<feature type="region of interest" description="Disordered" evidence="1">
    <location>
        <begin position="84"/>
        <end position="107"/>
    </location>
</feature>